<dbReference type="Pfam" id="PF13580">
    <property type="entry name" value="SIS_2"/>
    <property type="match status" value="1"/>
</dbReference>
<accession>F1TF49</accession>
<dbReference type="SUPFAM" id="SSF53697">
    <property type="entry name" value="SIS domain"/>
    <property type="match status" value="1"/>
</dbReference>
<dbReference type="AlphaFoldDB" id="F1TF49"/>
<dbReference type="STRING" id="588581.Cpap_1182"/>
<dbReference type="CDD" id="cd05013">
    <property type="entry name" value="SIS_RpiR"/>
    <property type="match status" value="1"/>
</dbReference>
<dbReference type="eggNOG" id="COG4821">
    <property type="taxonomic scope" value="Bacteria"/>
</dbReference>
<dbReference type="GO" id="GO:1901135">
    <property type="term" value="P:carbohydrate derivative metabolic process"/>
    <property type="evidence" value="ECO:0007669"/>
    <property type="project" value="InterPro"/>
</dbReference>
<dbReference type="InterPro" id="IPR050099">
    <property type="entry name" value="SIS_GmhA/DiaA_subfam"/>
</dbReference>
<evidence type="ECO:0000313" key="2">
    <source>
        <dbReference type="EMBL" id="EGD46987.1"/>
    </source>
</evidence>
<keyword evidence="2" id="KW-0413">Isomerase</keyword>
<dbReference type="InterPro" id="IPR035472">
    <property type="entry name" value="RpiR-like_SIS"/>
</dbReference>
<reference evidence="2" key="2">
    <citation type="submission" date="2011-01" db="EMBL/GenBank/DDBJ databases">
        <title>The Non-contiguous Finished genome of Clostridium papyrosolvens.</title>
        <authorList>
            <person name="Lucas S."/>
            <person name="Copeland A."/>
            <person name="Lapidus A."/>
            <person name="Cheng J.-F."/>
            <person name="Goodwin L."/>
            <person name="Pitluck S."/>
            <person name="Misra M."/>
            <person name="Chertkov O."/>
            <person name="Detter J.C."/>
            <person name="Han C."/>
            <person name="Tapia R."/>
            <person name="Land M."/>
            <person name="Hauser L."/>
            <person name="Kyrpides N."/>
            <person name="Ivanova N."/>
            <person name="Pagani I."/>
            <person name="Mouttaki H."/>
            <person name="He Z."/>
            <person name="Zhou J."/>
            <person name="Hemme C.L."/>
            <person name="Woyke T."/>
        </authorList>
    </citation>
    <scope>NUCLEOTIDE SEQUENCE [LARGE SCALE GENOMIC DNA]</scope>
    <source>
        <strain evidence="2">DSM 2782</strain>
    </source>
</reference>
<dbReference type="GO" id="GO:0016853">
    <property type="term" value="F:isomerase activity"/>
    <property type="evidence" value="ECO:0007669"/>
    <property type="project" value="UniProtKB-KW"/>
</dbReference>
<dbReference type="NCBIfam" id="NF002805">
    <property type="entry name" value="PRK02947.1"/>
    <property type="match status" value="1"/>
</dbReference>
<dbReference type="Proteomes" id="UP000003860">
    <property type="component" value="Unassembled WGS sequence"/>
</dbReference>
<reference evidence="2" key="1">
    <citation type="submission" date="2009-07" db="EMBL/GenBank/DDBJ databases">
        <authorList>
            <consortium name="US DOE Joint Genome Institute (JGI-PGF)"/>
            <person name="Lucas S."/>
            <person name="Copeland A."/>
            <person name="Lapidus A."/>
            <person name="Glavina del Rio T."/>
            <person name="Tice H."/>
            <person name="Bruce D."/>
            <person name="Goodwin L."/>
            <person name="Pitluck S."/>
            <person name="Larimer F."/>
            <person name="Land M.L."/>
            <person name="Mouttaki H."/>
            <person name="He Z."/>
            <person name="Zhou J."/>
            <person name="Hemme C.L."/>
        </authorList>
    </citation>
    <scope>NUCLEOTIDE SEQUENCE [LARGE SCALE GENOMIC DNA]</scope>
    <source>
        <strain evidence="2">DSM 2782</strain>
    </source>
</reference>
<name>F1TF49_9FIRM</name>
<organism evidence="2 3">
    <name type="scientific">Ruminiclostridium papyrosolvens DSM 2782</name>
    <dbReference type="NCBI Taxonomy" id="588581"/>
    <lineage>
        <taxon>Bacteria</taxon>
        <taxon>Bacillati</taxon>
        <taxon>Bacillota</taxon>
        <taxon>Clostridia</taxon>
        <taxon>Eubacteriales</taxon>
        <taxon>Oscillospiraceae</taxon>
        <taxon>Ruminiclostridium</taxon>
    </lineage>
</organism>
<dbReference type="GO" id="GO:0097367">
    <property type="term" value="F:carbohydrate derivative binding"/>
    <property type="evidence" value="ECO:0007669"/>
    <property type="project" value="InterPro"/>
</dbReference>
<dbReference type="EMBL" id="ACXX02000010">
    <property type="protein sequence ID" value="EGD46987.1"/>
    <property type="molecule type" value="Genomic_DNA"/>
</dbReference>
<keyword evidence="3" id="KW-1185">Reference proteome</keyword>
<dbReference type="InterPro" id="IPR046348">
    <property type="entry name" value="SIS_dom_sf"/>
</dbReference>
<dbReference type="PANTHER" id="PTHR30390">
    <property type="entry name" value="SEDOHEPTULOSE 7-PHOSPHATE ISOMERASE / DNAA INITIATOR-ASSOCIATING FACTOR FOR REPLICATION INITIATION"/>
    <property type="match status" value="1"/>
</dbReference>
<dbReference type="PROSITE" id="PS51464">
    <property type="entry name" value="SIS"/>
    <property type="match status" value="1"/>
</dbReference>
<feature type="domain" description="SIS" evidence="1">
    <location>
        <begin position="30"/>
        <end position="220"/>
    </location>
</feature>
<protein>
    <submittedName>
        <fullName evidence="2">Sugar isomerase (SIS)</fullName>
    </submittedName>
</protein>
<dbReference type="OrthoDB" id="9805185at2"/>
<evidence type="ECO:0000259" key="1">
    <source>
        <dbReference type="PROSITE" id="PS51464"/>
    </source>
</evidence>
<dbReference type="InterPro" id="IPR001347">
    <property type="entry name" value="SIS_dom"/>
</dbReference>
<gene>
    <name evidence="2" type="ORF">Cpap_1182</name>
</gene>
<sequence>MENYFQDFHSYITNKIEKFYNTQIDNLNAAADLITNSVINDGKFFVTGTGHSHMIAEEFYTRAGGFANVYPILPSEFMLHEHPLKSTAVERVAEYAEVIMHIYKIKQGDVVLIASNSGRNGMIVELAKLVRENGAQVIALTNPRKPENEKSRHPSGKYLYQYADVVIDNCTGTGDADYFVKEAGTCMGAVSTITGAYAAQFISIILAKKLSLKGIIPSVFKSSNMDGGDEWNKRLFERYYGV</sequence>
<proteinExistence type="predicted"/>
<comment type="caution">
    <text evidence="2">The sequence shown here is derived from an EMBL/GenBank/DDBJ whole genome shotgun (WGS) entry which is preliminary data.</text>
</comment>
<dbReference type="Gene3D" id="3.40.50.10490">
    <property type="entry name" value="Glucose-6-phosphate isomerase like protein, domain 1"/>
    <property type="match status" value="1"/>
</dbReference>
<dbReference type="RefSeq" id="WP_004620569.1">
    <property type="nucleotide sequence ID" value="NZ_ACXX02000010.1"/>
</dbReference>
<evidence type="ECO:0000313" key="3">
    <source>
        <dbReference type="Proteomes" id="UP000003860"/>
    </source>
</evidence>
<dbReference type="PANTHER" id="PTHR30390:SF7">
    <property type="entry name" value="PHOSPHOHEPTOSE ISOMERASE"/>
    <property type="match status" value="1"/>
</dbReference>